<dbReference type="EMBL" id="BPTT01000001">
    <property type="protein sequence ID" value="GJG33346.1"/>
    <property type="molecule type" value="Genomic_DNA"/>
</dbReference>
<organism evidence="1 2">
    <name type="scientific">Xylanibacter ruminicola</name>
    <name type="common">Prevotella ruminicola</name>
    <dbReference type="NCBI Taxonomy" id="839"/>
    <lineage>
        <taxon>Bacteria</taxon>
        <taxon>Pseudomonadati</taxon>
        <taxon>Bacteroidota</taxon>
        <taxon>Bacteroidia</taxon>
        <taxon>Bacteroidales</taxon>
        <taxon>Prevotellaceae</taxon>
        <taxon>Xylanibacter</taxon>
    </lineage>
</organism>
<evidence type="ECO:0000313" key="2">
    <source>
        <dbReference type="Proteomes" id="UP000887097"/>
    </source>
</evidence>
<accession>A0AA37I7F1</accession>
<reference evidence="1" key="1">
    <citation type="submission" date="2021-08" db="EMBL/GenBank/DDBJ databases">
        <title>Prevotella lacticifex sp. nov., isolated from rumen of cow.</title>
        <authorList>
            <person name="Shinkai T."/>
            <person name="Ikeyama N."/>
            <person name="Kumagai M."/>
            <person name="Ohmori H."/>
            <person name="Sakamoto M."/>
            <person name="Ohkuma M."/>
            <person name="Mitsumori M."/>
        </authorList>
    </citation>
    <scope>NUCLEOTIDE SEQUENCE</scope>
    <source>
        <strain evidence="1">JCM 8259</strain>
    </source>
</reference>
<dbReference type="AlphaFoldDB" id="A0AA37I7F1"/>
<evidence type="ECO:0000313" key="1">
    <source>
        <dbReference type="EMBL" id="GJG33346.1"/>
    </source>
</evidence>
<gene>
    <name evidence="1" type="ORF">PRMUPPPA20_14550</name>
</gene>
<dbReference type="Proteomes" id="UP000887097">
    <property type="component" value="Unassembled WGS sequence"/>
</dbReference>
<comment type="caution">
    <text evidence="1">The sequence shown here is derived from an EMBL/GenBank/DDBJ whole genome shotgun (WGS) entry which is preliminary data.</text>
</comment>
<sequence length="48" mass="5581">MLWRNKILERITHADVVKQAKRAGVSTEGSTSDILERITKKEMEKYGY</sequence>
<proteinExistence type="predicted"/>
<name>A0AA37I7F1_XYLRU</name>
<protein>
    <submittedName>
        <fullName evidence="1">Uncharacterized protein</fullName>
    </submittedName>
</protein>